<dbReference type="Proteomes" id="UP000317550">
    <property type="component" value="Chromosome"/>
</dbReference>
<dbReference type="KEGG" id="cari:FNU76_06270"/>
<gene>
    <name evidence="1" type="ORF">FNU76_06270</name>
</gene>
<dbReference type="RefSeq" id="WP_143856910.1">
    <property type="nucleotide sequence ID" value="NZ_CP041730.1"/>
</dbReference>
<protein>
    <submittedName>
        <fullName evidence="1">Uncharacterized protein</fullName>
    </submittedName>
</protein>
<organism evidence="1 2">
    <name type="scientific">Chitinimonas arctica</name>
    <dbReference type="NCBI Taxonomy" id="2594795"/>
    <lineage>
        <taxon>Bacteria</taxon>
        <taxon>Pseudomonadati</taxon>
        <taxon>Pseudomonadota</taxon>
        <taxon>Betaproteobacteria</taxon>
        <taxon>Neisseriales</taxon>
        <taxon>Chitinibacteraceae</taxon>
        <taxon>Chitinimonas</taxon>
    </lineage>
</organism>
<keyword evidence="2" id="KW-1185">Reference proteome</keyword>
<evidence type="ECO:0000313" key="2">
    <source>
        <dbReference type="Proteomes" id="UP000317550"/>
    </source>
</evidence>
<dbReference type="EMBL" id="CP041730">
    <property type="protein sequence ID" value="QDQ25987.1"/>
    <property type="molecule type" value="Genomic_DNA"/>
</dbReference>
<sequence>MIEAGLAASYLGNMWTYESEHGTATSPGFESYDYNTMMRYGKEFDRFRERRTLEYVLDLHRQSDFALHQDHYRFDDADEEEDIEVVTVLPGPAQA</sequence>
<dbReference type="OrthoDB" id="6398673at2"/>
<accession>A0A516SCV5</accession>
<dbReference type="AlphaFoldDB" id="A0A516SCV5"/>
<name>A0A516SCV5_9NEIS</name>
<evidence type="ECO:0000313" key="1">
    <source>
        <dbReference type="EMBL" id="QDQ25987.1"/>
    </source>
</evidence>
<reference evidence="2" key="1">
    <citation type="submission" date="2019-07" db="EMBL/GenBank/DDBJ databases">
        <title>Chitinimonas sp. nov., isolated from Ny-Alesund, arctica soil.</title>
        <authorList>
            <person name="Xu Q."/>
            <person name="Peng F."/>
        </authorList>
    </citation>
    <scope>NUCLEOTIDE SEQUENCE [LARGE SCALE GENOMIC DNA]</scope>
    <source>
        <strain evidence="2">R3-44</strain>
    </source>
</reference>
<proteinExistence type="predicted"/>